<dbReference type="InterPro" id="IPR039198">
    <property type="entry name" value="Srl3/Whi5"/>
</dbReference>
<reference evidence="10 11" key="1">
    <citation type="submission" date="2019-11" db="EMBL/GenBank/DDBJ databases">
        <title>Venturia inaequalis Genome Resource.</title>
        <authorList>
            <person name="Lichtner F.J."/>
        </authorList>
    </citation>
    <scope>NUCLEOTIDE SEQUENCE [LARGE SCALE GENOMIC DNA]</scope>
    <source>
        <strain evidence="10">Bline_iso_100314</strain>
    </source>
</reference>
<evidence type="ECO:0000313" key="10">
    <source>
        <dbReference type="EMBL" id="KAE9965584.1"/>
    </source>
</evidence>
<evidence type="ECO:0000256" key="4">
    <source>
        <dbReference type="ARBA" id="ARBA00022490"/>
    </source>
</evidence>
<dbReference type="Proteomes" id="UP000433883">
    <property type="component" value="Unassembled WGS sequence"/>
</dbReference>
<organism evidence="10 11">
    <name type="scientific">Venturia inaequalis</name>
    <name type="common">Apple scab fungus</name>
    <dbReference type="NCBI Taxonomy" id="5025"/>
    <lineage>
        <taxon>Eukaryota</taxon>
        <taxon>Fungi</taxon>
        <taxon>Dikarya</taxon>
        <taxon>Ascomycota</taxon>
        <taxon>Pezizomycotina</taxon>
        <taxon>Dothideomycetes</taxon>
        <taxon>Pleosporomycetidae</taxon>
        <taxon>Venturiales</taxon>
        <taxon>Venturiaceae</taxon>
        <taxon>Venturia</taxon>
    </lineage>
</organism>
<feature type="compositionally biased region" description="Basic and acidic residues" evidence="9">
    <location>
        <begin position="239"/>
        <end position="250"/>
    </location>
</feature>
<feature type="compositionally biased region" description="Polar residues" evidence="9">
    <location>
        <begin position="139"/>
        <end position="148"/>
    </location>
</feature>
<dbReference type="AlphaFoldDB" id="A0A8H3UBB9"/>
<dbReference type="GO" id="GO:0000082">
    <property type="term" value="P:G1/S transition of mitotic cell cycle"/>
    <property type="evidence" value="ECO:0007669"/>
    <property type="project" value="InterPro"/>
</dbReference>
<dbReference type="GO" id="GO:0005737">
    <property type="term" value="C:cytoplasm"/>
    <property type="evidence" value="ECO:0007669"/>
    <property type="project" value="UniProtKB-SubCell"/>
</dbReference>
<feature type="region of interest" description="Disordered" evidence="9">
    <location>
        <begin position="223"/>
        <end position="269"/>
    </location>
</feature>
<evidence type="ECO:0000256" key="9">
    <source>
        <dbReference type="SAM" id="MobiDB-lite"/>
    </source>
</evidence>
<keyword evidence="7" id="KW-0804">Transcription</keyword>
<name>A0A8H3UBB9_VENIN</name>
<sequence>METITTMPGGIAPPKTPEERRPLSQAANPAREVRDASNANDSESAPNSQDTHASNSSKTSGRSQLSSDSSSLSNASDDTSSTSPVSLKATLELPVATALQPPISHIERPITPETRNVLKDSASEGTSSVSTSPLSAGSQTLKQGSKRTASGAVKPPRADSTNVVDYQRHTVEGLDSGRARSSSRAAEISAQLKARLQYAMVKVQHGWETSTLDQLERRDFSQASTPLIPSTPVAVNSNRRRESVYSDTSERFFNSPNTQTSPQPFPRAFEYHQSSAGHGFQYYSTPASMSTNGPSLAPAAPIAPARPGRRSISSRAPPNLITNRMPHPTSGQPTTPTSNPARQGILRMPSQQAEKDALEAMMFMSSPNNSSNLKHVASAASSPLRTEFPPAAKRVVFEGHR</sequence>
<dbReference type="PANTHER" id="PTHR28246:SF1">
    <property type="entry name" value="G1-SPECIFIC TRANSCRIPTIONAL REPRESSOR WHI5-RELATED"/>
    <property type="match status" value="1"/>
</dbReference>
<feature type="compositionally biased region" description="Polar residues" evidence="9">
    <location>
        <begin position="223"/>
        <end position="237"/>
    </location>
</feature>
<dbReference type="EMBL" id="WNWQ01000595">
    <property type="protein sequence ID" value="KAE9965584.1"/>
    <property type="molecule type" value="Genomic_DNA"/>
</dbReference>
<feature type="compositionally biased region" description="Basic and acidic residues" evidence="9">
    <location>
        <begin position="105"/>
        <end position="122"/>
    </location>
</feature>
<feature type="region of interest" description="Disordered" evidence="9">
    <location>
        <begin position="288"/>
        <end position="343"/>
    </location>
</feature>
<keyword evidence="5" id="KW-0678">Repressor</keyword>
<dbReference type="PANTHER" id="PTHR28246">
    <property type="entry name" value="G1-SPECIFIC TRANSCRIPTIONAL REPRESSOR WHI5-RELATED"/>
    <property type="match status" value="1"/>
</dbReference>
<keyword evidence="4" id="KW-0963">Cytoplasm</keyword>
<protein>
    <submittedName>
        <fullName evidence="10">Uncharacterized protein</fullName>
    </submittedName>
</protein>
<evidence type="ECO:0000256" key="2">
    <source>
        <dbReference type="ARBA" id="ARBA00004496"/>
    </source>
</evidence>
<evidence type="ECO:0000313" key="11">
    <source>
        <dbReference type="Proteomes" id="UP000433883"/>
    </source>
</evidence>
<keyword evidence="8" id="KW-0539">Nucleus</keyword>
<feature type="compositionally biased region" description="Polar residues" evidence="9">
    <location>
        <begin position="313"/>
        <end position="322"/>
    </location>
</feature>
<feature type="compositionally biased region" description="Polar residues" evidence="9">
    <location>
        <begin position="251"/>
        <end position="262"/>
    </location>
</feature>
<feature type="region of interest" description="Disordered" evidence="9">
    <location>
        <begin position="1"/>
        <end position="186"/>
    </location>
</feature>
<dbReference type="InterPro" id="IPR013734">
    <property type="entry name" value="TF_Nrm1/Whi5"/>
</dbReference>
<evidence type="ECO:0000256" key="6">
    <source>
        <dbReference type="ARBA" id="ARBA00023015"/>
    </source>
</evidence>
<gene>
    <name evidence="10" type="ORF">BLS_007517</name>
</gene>
<feature type="compositionally biased region" description="Basic and acidic residues" evidence="9">
    <location>
        <begin position="166"/>
        <end position="178"/>
    </location>
</feature>
<feature type="compositionally biased region" description="Low complexity" evidence="9">
    <location>
        <begin position="59"/>
        <end position="83"/>
    </location>
</feature>
<dbReference type="GO" id="GO:0033309">
    <property type="term" value="C:SBF transcription complex"/>
    <property type="evidence" value="ECO:0007669"/>
    <property type="project" value="TreeGrafter"/>
</dbReference>
<evidence type="ECO:0000256" key="3">
    <source>
        <dbReference type="ARBA" id="ARBA00006922"/>
    </source>
</evidence>
<feature type="compositionally biased region" description="Polar residues" evidence="9">
    <location>
        <begin position="37"/>
        <end position="58"/>
    </location>
</feature>
<evidence type="ECO:0000256" key="1">
    <source>
        <dbReference type="ARBA" id="ARBA00004123"/>
    </source>
</evidence>
<evidence type="ECO:0000256" key="7">
    <source>
        <dbReference type="ARBA" id="ARBA00023163"/>
    </source>
</evidence>
<feature type="compositionally biased region" description="Low complexity" evidence="9">
    <location>
        <begin position="123"/>
        <end position="138"/>
    </location>
</feature>
<feature type="compositionally biased region" description="Polar residues" evidence="9">
    <location>
        <begin position="329"/>
        <end position="341"/>
    </location>
</feature>
<evidence type="ECO:0000256" key="8">
    <source>
        <dbReference type="ARBA" id="ARBA00023242"/>
    </source>
</evidence>
<proteinExistence type="inferred from homology"/>
<comment type="caution">
    <text evidence="10">The sequence shown here is derived from an EMBL/GenBank/DDBJ whole genome shotgun (WGS) entry which is preliminary data.</text>
</comment>
<feature type="compositionally biased region" description="Low complexity" evidence="9">
    <location>
        <begin position="293"/>
        <end position="306"/>
    </location>
</feature>
<keyword evidence="6" id="KW-0805">Transcription regulation</keyword>
<accession>A0A8H3UBB9</accession>
<dbReference type="GO" id="GO:0003712">
    <property type="term" value="F:transcription coregulator activity"/>
    <property type="evidence" value="ECO:0007669"/>
    <property type="project" value="TreeGrafter"/>
</dbReference>
<comment type="similarity">
    <text evidence="3">Belongs to the WHI5/NRM1 family.</text>
</comment>
<dbReference type="Pfam" id="PF08528">
    <property type="entry name" value="Whi5"/>
    <property type="match status" value="1"/>
</dbReference>
<comment type="subcellular location">
    <subcellularLocation>
        <location evidence="2">Cytoplasm</location>
    </subcellularLocation>
    <subcellularLocation>
        <location evidence="1">Nucleus</location>
    </subcellularLocation>
</comment>
<evidence type="ECO:0000256" key="5">
    <source>
        <dbReference type="ARBA" id="ARBA00022491"/>
    </source>
</evidence>